<comment type="caution">
    <text evidence="6">The sequence shown here is derived from an EMBL/GenBank/DDBJ whole genome shotgun (WGS) entry which is preliminary data.</text>
</comment>
<gene>
    <name evidence="6" type="ORF">VNO78_30906</name>
</gene>
<comment type="similarity">
    <text evidence="1">Belongs to the 'GDSL' lipolytic enzyme family.</text>
</comment>
<dbReference type="Pfam" id="PF00657">
    <property type="entry name" value="Lipase_GDSL"/>
    <property type="match status" value="1"/>
</dbReference>
<reference evidence="6 7" key="1">
    <citation type="submission" date="2024-01" db="EMBL/GenBank/DDBJ databases">
        <title>The genomes of 5 underutilized Papilionoideae crops provide insights into root nodulation and disease resistanc.</title>
        <authorList>
            <person name="Jiang F."/>
        </authorList>
    </citation>
    <scope>NUCLEOTIDE SEQUENCE [LARGE SCALE GENOMIC DNA]</scope>
    <source>
        <strain evidence="6">DUOXIRENSHENG_FW03</strain>
        <tissue evidence="6">Leaves</tissue>
    </source>
</reference>
<protein>
    <submittedName>
        <fullName evidence="6">Uncharacterized protein</fullName>
    </submittedName>
</protein>
<dbReference type="AlphaFoldDB" id="A0AAN9RXI7"/>
<evidence type="ECO:0000256" key="2">
    <source>
        <dbReference type="ARBA" id="ARBA00022729"/>
    </source>
</evidence>
<dbReference type="EMBL" id="JAYMYS010000008">
    <property type="protein sequence ID" value="KAK7385193.1"/>
    <property type="molecule type" value="Genomic_DNA"/>
</dbReference>
<evidence type="ECO:0000256" key="4">
    <source>
        <dbReference type="ARBA" id="ARBA00023180"/>
    </source>
</evidence>
<evidence type="ECO:0000256" key="3">
    <source>
        <dbReference type="ARBA" id="ARBA00022801"/>
    </source>
</evidence>
<evidence type="ECO:0000256" key="5">
    <source>
        <dbReference type="SAM" id="SignalP"/>
    </source>
</evidence>
<keyword evidence="2 5" id="KW-0732">Signal</keyword>
<dbReference type="GO" id="GO:0016788">
    <property type="term" value="F:hydrolase activity, acting on ester bonds"/>
    <property type="evidence" value="ECO:0007669"/>
    <property type="project" value="InterPro"/>
</dbReference>
<dbReference type="Proteomes" id="UP001386955">
    <property type="component" value="Unassembled WGS sequence"/>
</dbReference>
<evidence type="ECO:0000256" key="1">
    <source>
        <dbReference type="ARBA" id="ARBA00008668"/>
    </source>
</evidence>
<name>A0AAN9RXI7_PSOTE</name>
<dbReference type="CDD" id="cd01837">
    <property type="entry name" value="SGNH_plant_lipase_like"/>
    <property type="match status" value="1"/>
</dbReference>
<accession>A0AAN9RXI7</accession>
<dbReference type="InterPro" id="IPR035669">
    <property type="entry name" value="SGNH_plant_lipase-like"/>
</dbReference>
<dbReference type="PANTHER" id="PTHR22835:SF621">
    <property type="entry name" value="GDSL ESTERASE_LIPASE ENOD8"/>
    <property type="match status" value="1"/>
</dbReference>
<dbReference type="Gene3D" id="3.40.50.1110">
    <property type="entry name" value="SGNH hydrolase"/>
    <property type="match status" value="2"/>
</dbReference>
<feature type="signal peptide" evidence="5">
    <location>
        <begin position="1"/>
        <end position="25"/>
    </location>
</feature>
<proteinExistence type="inferred from homology"/>
<evidence type="ECO:0000313" key="6">
    <source>
        <dbReference type="EMBL" id="KAK7385193.1"/>
    </source>
</evidence>
<sequence>MSHTKLVSSLLLLAIAATTLNPAIAQKQCRYPAIFSFGASNADTGGMAASLGPPKPPNGESYFHGPAGRFCDGRIILDFMAQSFGLPFVSPYLDSLGTNFSAGANFATYGSTIVSQDDNILRSMFSPFNLGIQFQQFQGFRSKTQTIRNQGGAIATLMPPNDYFAKALYTFDIGQNDLTAAILTKRTPVVISASIPKLVNALTSNVKDAHGCVKQYNEMAMFFNNYLKDALVKLRQELPAAKITYVDVYAAKYSLFSTPEKYGFEQPLVTCCGYGGKYNYNVLAECGEPINVKGTNSVVGSCPKPSARVIWDGIHYTEAANKVVFELTSAGNNNFTDPPTELKMSCNTVMMT</sequence>
<keyword evidence="3" id="KW-0378">Hydrolase</keyword>
<organism evidence="6 7">
    <name type="scientific">Psophocarpus tetragonolobus</name>
    <name type="common">Winged bean</name>
    <name type="synonym">Dolichos tetragonolobus</name>
    <dbReference type="NCBI Taxonomy" id="3891"/>
    <lineage>
        <taxon>Eukaryota</taxon>
        <taxon>Viridiplantae</taxon>
        <taxon>Streptophyta</taxon>
        <taxon>Embryophyta</taxon>
        <taxon>Tracheophyta</taxon>
        <taxon>Spermatophyta</taxon>
        <taxon>Magnoliopsida</taxon>
        <taxon>eudicotyledons</taxon>
        <taxon>Gunneridae</taxon>
        <taxon>Pentapetalae</taxon>
        <taxon>rosids</taxon>
        <taxon>fabids</taxon>
        <taxon>Fabales</taxon>
        <taxon>Fabaceae</taxon>
        <taxon>Papilionoideae</taxon>
        <taxon>50 kb inversion clade</taxon>
        <taxon>NPAAA clade</taxon>
        <taxon>indigoferoid/millettioid clade</taxon>
        <taxon>Phaseoleae</taxon>
        <taxon>Psophocarpus</taxon>
    </lineage>
</organism>
<dbReference type="InterPro" id="IPR001087">
    <property type="entry name" value="GDSL"/>
</dbReference>
<keyword evidence="7" id="KW-1185">Reference proteome</keyword>
<feature type="chain" id="PRO_5043009020" evidence="5">
    <location>
        <begin position="26"/>
        <end position="352"/>
    </location>
</feature>
<evidence type="ECO:0000313" key="7">
    <source>
        <dbReference type="Proteomes" id="UP001386955"/>
    </source>
</evidence>
<dbReference type="PANTHER" id="PTHR22835">
    <property type="entry name" value="ZINC FINGER FYVE DOMAIN CONTAINING PROTEIN"/>
    <property type="match status" value="1"/>
</dbReference>
<dbReference type="InterPro" id="IPR036514">
    <property type="entry name" value="SGNH_hydro_sf"/>
</dbReference>
<keyword evidence="4" id="KW-0325">Glycoprotein</keyword>